<comment type="caution">
    <text evidence="2">The sequence shown here is derived from an EMBL/GenBank/DDBJ whole genome shotgun (WGS) entry which is preliminary data.</text>
</comment>
<dbReference type="AlphaFoldDB" id="A0A1V4ARX9"/>
<feature type="domain" description="HD-GYP" evidence="1">
    <location>
        <begin position="132"/>
        <end position="320"/>
    </location>
</feature>
<evidence type="ECO:0000313" key="3">
    <source>
        <dbReference type="Proteomes" id="UP000189681"/>
    </source>
</evidence>
<name>A0A1V4ARX9_9BACT</name>
<sequence>MKLMSNEYIPVLLSTIVVDTKVGCDLYLEVCENDKINYILYCDETKVFNQDKISGLIKNKIGYLYIRKQDLKIYSKYLEPCLKKVVESDDIGSAAKAKIVYDVAKNIMEDFFSNPRSGVPVGRVKNWVSTTVGMIMNDTHSSPLINILSYDYYTYTHSVNVAILGLLFSKCIGLKLEEINAVGIGLLLHDVGKTHINFDILNKKGKLTDEEFEKVKMHVELGLKMLSQVGSIEEASFFPVMQHHEKNNGKGYPQGLRDNAIHQYGKIAAIIDVYDALTTRRPYSDARKPFTALKIMRDEMGGSFDEKLFAEFIFFLNQAV</sequence>
<dbReference type="PANTHER" id="PTHR43155">
    <property type="entry name" value="CYCLIC DI-GMP PHOSPHODIESTERASE PA4108-RELATED"/>
    <property type="match status" value="1"/>
</dbReference>
<dbReference type="CDD" id="cd00077">
    <property type="entry name" value="HDc"/>
    <property type="match status" value="1"/>
</dbReference>
<accession>A0A1V4ARX9</accession>
<dbReference type="Gene3D" id="1.10.3210.10">
    <property type="entry name" value="Hypothetical protein af1432"/>
    <property type="match status" value="1"/>
</dbReference>
<evidence type="ECO:0000259" key="1">
    <source>
        <dbReference type="PROSITE" id="PS51832"/>
    </source>
</evidence>
<dbReference type="Proteomes" id="UP000189681">
    <property type="component" value="Unassembled WGS sequence"/>
</dbReference>
<dbReference type="EMBL" id="AYTS01000110">
    <property type="protein sequence ID" value="OOP55873.1"/>
    <property type="molecule type" value="Genomic_DNA"/>
</dbReference>
<reference evidence="2 3" key="1">
    <citation type="journal article" date="2017" name="Water Res.">
        <title>Discovery and metagenomic analysis of an anammox bacterial enrichment related to Candidatus "Brocadia caroliniensis" in a full-scale glycerol-fed nitritation-denitritation separate centrate treatment process.</title>
        <authorList>
            <person name="Park H."/>
            <person name="Brotto A.C."/>
            <person name="van Loosdrecht M.C."/>
            <person name="Chandran K."/>
        </authorList>
    </citation>
    <scope>NUCLEOTIDE SEQUENCE [LARGE SCALE GENOMIC DNA]</scope>
    <source>
        <strain evidence="2">26THWARD</strain>
    </source>
</reference>
<evidence type="ECO:0000313" key="2">
    <source>
        <dbReference type="EMBL" id="OOP55873.1"/>
    </source>
</evidence>
<gene>
    <name evidence="2" type="ORF">AYP45_12155</name>
</gene>
<dbReference type="InterPro" id="IPR037522">
    <property type="entry name" value="HD_GYP_dom"/>
</dbReference>
<dbReference type="SUPFAM" id="SSF109604">
    <property type="entry name" value="HD-domain/PDEase-like"/>
    <property type="match status" value="1"/>
</dbReference>
<dbReference type="PROSITE" id="PS51832">
    <property type="entry name" value="HD_GYP"/>
    <property type="match status" value="1"/>
</dbReference>
<dbReference type="Pfam" id="PF13487">
    <property type="entry name" value="HD_5"/>
    <property type="match status" value="1"/>
</dbReference>
<protein>
    <recommendedName>
        <fullName evidence="1">HD-GYP domain-containing protein</fullName>
    </recommendedName>
</protein>
<dbReference type="SMART" id="SM00471">
    <property type="entry name" value="HDc"/>
    <property type="match status" value="1"/>
</dbReference>
<proteinExistence type="predicted"/>
<dbReference type="STRING" id="1004156.AYP45_12155"/>
<dbReference type="PANTHER" id="PTHR43155:SF2">
    <property type="entry name" value="CYCLIC DI-GMP PHOSPHODIESTERASE PA4108"/>
    <property type="match status" value="1"/>
</dbReference>
<dbReference type="InterPro" id="IPR003607">
    <property type="entry name" value="HD/PDEase_dom"/>
</dbReference>
<organism evidence="2 3">
    <name type="scientific">Candidatus Brocadia carolinensis</name>
    <dbReference type="NCBI Taxonomy" id="1004156"/>
    <lineage>
        <taxon>Bacteria</taxon>
        <taxon>Pseudomonadati</taxon>
        <taxon>Planctomycetota</taxon>
        <taxon>Candidatus Brocadiia</taxon>
        <taxon>Candidatus Brocadiales</taxon>
        <taxon>Candidatus Brocadiaceae</taxon>
        <taxon>Candidatus Brocadia</taxon>
    </lineage>
</organism>